<proteinExistence type="inferred from homology"/>
<evidence type="ECO:0000256" key="5">
    <source>
        <dbReference type="ARBA" id="ARBA00022801"/>
    </source>
</evidence>
<evidence type="ECO:0000256" key="8">
    <source>
        <dbReference type="SAM" id="SignalP"/>
    </source>
</evidence>
<evidence type="ECO:0000256" key="1">
    <source>
        <dbReference type="ARBA" id="ARBA00009547"/>
    </source>
</evidence>
<dbReference type="PANTHER" id="PTHR33146">
    <property type="entry name" value="ENDONUCLEASE 4"/>
    <property type="match status" value="1"/>
</dbReference>
<keyword evidence="6" id="KW-1015">Disulfide bond</keyword>
<dbReference type="GO" id="GO:0003676">
    <property type="term" value="F:nucleic acid binding"/>
    <property type="evidence" value="ECO:0007669"/>
    <property type="project" value="InterPro"/>
</dbReference>
<keyword evidence="8" id="KW-0732">Signal</keyword>
<feature type="chain" id="PRO_5012294786" evidence="8">
    <location>
        <begin position="24"/>
        <end position="323"/>
    </location>
</feature>
<dbReference type="OMA" id="GRTNTFV"/>
<evidence type="ECO:0000256" key="4">
    <source>
        <dbReference type="ARBA" id="ARBA00022759"/>
    </source>
</evidence>
<keyword evidence="7" id="KW-0325">Glycoprotein</keyword>
<dbReference type="GO" id="GO:0046872">
    <property type="term" value="F:metal ion binding"/>
    <property type="evidence" value="ECO:0007669"/>
    <property type="project" value="UniProtKB-KW"/>
</dbReference>
<evidence type="ECO:0000256" key="7">
    <source>
        <dbReference type="ARBA" id="ARBA00023180"/>
    </source>
</evidence>
<evidence type="ECO:0000313" key="9">
    <source>
        <dbReference type="EMBL" id="CRH04017.1"/>
    </source>
</evidence>
<dbReference type="GeneID" id="39738324"/>
<reference evidence="9 10" key="1">
    <citation type="submission" date="2015-04" db="EMBL/GenBank/DDBJ databases">
        <authorList>
            <consortium name="Pathogen Informatics"/>
        </authorList>
    </citation>
    <scope>NUCLEOTIDE SEQUENCE [LARGE SCALE GENOMIC DNA]</scope>
    <source>
        <strain evidence="9 10">SGS1</strain>
    </source>
</reference>
<dbReference type="EMBL" id="LN835308">
    <property type="protein sequence ID" value="CRH04017.1"/>
    <property type="molecule type" value="Genomic_DNA"/>
</dbReference>
<keyword evidence="3" id="KW-0479">Metal-binding</keyword>
<dbReference type="InterPro" id="IPR008947">
    <property type="entry name" value="PLipase_C/P1_nuclease_dom_sf"/>
</dbReference>
<dbReference type="GO" id="GO:0006308">
    <property type="term" value="P:DNA catabolic process"/>
    <property type="evidence" value="ECO:0007669"/>
    <property type="project" value="InterPro"/>
</dbReference>
<keyword evidence="2" id="KW-0540">Nuclease</keyword>
<dbReference type="GO" id="GO:0016788">
    <property type="term" value="F:hydrolase activity, acting on ester bonds"/>
    <property type="evidence" value="ECO:0007669"/>
    <property type="project" value="InterPro"/>
</dbReference>
<evidence type="ECO:0000256" key="2">
    <source>
        <dbReference type="ARBA" id="ARBA00022722"/>
    </source>
</evidence>
<dbReference type="Proteomes" id="UP000220158">
    <property type="component" value="Chromosome 13"/>
</dbReference>
<gene>
    <name evidence="9" type="ORF">PRELSG_1339100</name>
</gene>
<dbReference type="KEGG" id="prel:PRELSG_1339100"/>
<organism evidence="9 10">
    <name type="scientific">Plasmodium relictum</name>
    <dbReference type="NCBI Taxonomy" id="85471"/>
    <lineage>
        <taxon>Eukaryota</taxon>
        <taxon>Sar</taxon>
        <taxon>Alveolata</taxon>
        <taxon>Apicomplexa</taxon>
        <taxon>Aconoidasida</taxon>
        <taxon>Haemosporida</taxon>
        <taxon>Plasmodiidae</taxon>
        <taxon>Plasmodium</taxon>
        <taxon>Plasmodium (Haemamoeba)</taxon>
    </lineage>
</organism>
<comment type="similarity">
    <text evidence="1">Belongs to the nuclease type I family.</text>
</comment>
<dbReference type="AlphaFoldDB" id="A0A1J1HDF5"/>
<dbReference type="GO" id="GO:0004519">
    <property type="term" value="F:endonuclease activity"/>
    <property type="evidence" value="ECO:0007669"/>
    <property type="project" value="UniProtKB-KW"/>
</dbReference>
<dbReference type="RefSeq" id="XP_028536023.1">
    <property type="nucleotide sequence ID" value="XM_028678926.1"/>
</dbReference>
<evidence type="ECO:0000256" key="6">
    <source>
        <dbReference type="ARBA" id="ARBA00023157"/>
    </source>
</evidence>
<dbReference type="InterPro" id="IPR003154">
    <property type="entry name" value="S1/P1nuclease"/>
</dbReference>
<keyword evidence="5 9" id="KW-0378">Hydrolase</keyword>
<keyword evidence="4" id="KW-0255">Endonuclease</keyword>
<dbReference type="OrthoDB" id="441446at2759"/>
<dbReference type="CDD" id="cd11010">
    <property type="entry name" value="S1-P1_nuclease"/>
    <property type="match status" value="1"/>
</dbReference>
<evidence type="ECO:0000313" key="10">
    <source>
        <dbReference type="Proteomes" id="UP000220158"/>
    </source>
</evidence>
<dbReference type="Pfam" id="PF02265">
    <property type="entry name" value="S1-P1_nuclease"/>
    <property type="match status" value="1"/>
</dbReference>
<protein>
    <submittedName>
        <fullName evidence="9">p1/s1 nuclease, putative</fullName>
        <ecNumber evidence="9">3.1.30.1</ecNumber>
    </submittedName>
</protein>
<dbReference type="VEuPathDB" id="PlasmoDB:PRELSG_1339100"/>
<accession>A0A1J1HDF5</accession>
<dbReference type="Gene3D" id="1.10.575.10">
    <property type="entry name" value="P1 Nuclease"/>
    <property type="match status" value="1"/>
</dbReference>
<dbReference type="PANTHER" id="PTHR33146:SF10">
    <property type="entry name" value="STRAND-SPECIFIC NUCLEASE, PUTATIVE-RELATED"/>
    <property type="match status" value="1"/>
</dbReference>
<keyword evidence="10" id="KW-1185">Reference proteome</keyword>
<feature type="signal peptide" evidence="8">
    <location>
        <begin position="1"/>
        <end position="23"/>
    </location>
</feature>
<evidence type="ECO:0000256" key="3">
    <source>
        <dbReference type="ARBA" id="ARBA00022723"/>
    </source>
</evidence>
<name>A0A1J1HDF5_PLARL</name>
<sequence>MIKFTVLLLFFFVLFIKKNVCWSDEVHMIITAIALDGLTDKERRILNRILLNYKEDKDFNDKISASIWADHLKPNEFNPFYPNAVRRVEILDIFSDWHYVSTAYNPTKINLPSYYLNAQKGKYNAIGVLKHIYKTLVQVQKKAKYGTFFSYNFYLRFFIHIFADLHQPMHAILFFNKNFPHGDKGGLEITLSYHNYMGNLHHLCDNIFNSRKKRWPLINTNDAEKDAHLMMSSYPPISFHDRILNPSDKMNFIDSIAGESHELAVNHIYSHFPLSTLSKDVPIKVNQHFVLKLKELLNKQMIIAGYRLSYYLRDMLLNVPDDL</sequence>
<dbReference type="SUPFAM" id="SSF48537">
    <property type="entry name" value="Phospholipase C/P1 nuclease"/>
    <property type="match status" value="1"/>
</dbReference>
<dbReference type="EC" id="3.1.30.1" evidence="9"/>